<dbReference type="AlphaFoldDB" id="A0AB73FRK4"/>
<accession>A0AB73FRK4</accession>
<dbReference type="Proteomes" id="UP000061665">
    <property type="component" value="Unassembled WGS sequence"/>
</dbReference>
<name>A0AB73FRK4_9BURK</name>
<sequence>MQFLFIGSQFTLHASSPHSVALMQLRFTSFAVTSSWRDLHPQECAHAGRTEKNARCKQRA</sequence>
<proteinExistence type="predicted"/>
<evidence type="ECO:0000313" key="2">
    <source>
        <dbReference type="Proteomes" id="UP000061665"/>
    </source>
</evidence>
<comment type="caution">
    <text evidence="1">The sequence shown here is derived from an EMBL/GenBank/DDBJ whole genome shotgun (WGS) entry which is preliminary data.</text>
</comment>
<gene>
    <name evidence="1" type="ORF">WJ53_20540</name>
</gene>
<organism evidence="1 2">
    <name type="scientific">Burkholderia ubonensis</name>
    <dbReference type="NCBI Taxonomy" id="101571"/>
    <lineage>
        <taxon>Bacteria</taxon>
        <taxon>Pseudomonadati</taxon>
        <taxon>Pseudomonadota</taxon>
        <taxon>Betaproteobacteria</taxon>
        <taxon>Burkholderiales</taxon>
        <taxon>Burkholderiaceae</taxon>
        <taxon>Burkholderia</taxon>
        <taxon>Burkholderia cepacia complex</taxon>
    </lineage>
</organism>
<dbReference type="EMBL" id="LOZE01000135">
    <property type="protein sequence ID" value="KVM20551.1"/>
    <property type="molecule type" value="Genomic_DNA"/>
</dbReference>
<reference evidence="1 2" key="1">
    <citation type="submission" date="2015-11" db="EMBL/GenBank/DDBJ databases">
        <title>Expanding the genomic diversity of Burkholderia species for the development of highly accurate diagnostics.</title>
        <authorList>
            <person name="Sahl J."/>
            <person name="Keim P."/>
            <person name="Wagner D."/>
        </authorList>
    </citation>
    <scope>NUCLEOTIDE SEQUENCE [LARGE SCALE GENOMIC DNA]</scope>
    <source>
        <strain evidence="1 2">MSMB2058</strain>
    </source>
</reference>
<protein>
    <submittedName>
        <fullName evidence="1">Uncharacterized protein</fullName>
    </submittedName>
</protein>
<evidence type="ECO:0000313" key="1">
    <source>
        <dbReference type="EMBL" id="KVM20551.1"/>
    </source>
</evidence>